<sequence length="64" mass="7858">YYEVTEEELLEVHTLVHKEGKWGYDIKERNFSLKEWLKFYDSQKDEIEDLTKRKEKGRKITPLP</sequence>
<comment type="caution">
    <text evidence="1">The sequence shown here is derived from an EMBL/GenBank/DDBJ whole genome shotgun (WGS) entry which is preliminary data.</text>
</comment>
<gene>
    <name evidence="1" type="ORF">S12H4_57473</name>
</gene>
<name>X1V0G0_9ZZZZ</name>
<dbReference type="EMBL" id="BARW01037181">
    <property type="protein sequence ID" value="GAJ23233.1"/>
    <property type="molecule type" value="Genomic_DNA"/>
</dbReference>
<organism evidence="1">
    <name type="scientific">marine sediment metagenome</name>
    <dbReference type="NCBI Taxonomy" id="412755"/>
    <lineage>
        <taxon>unclassified sequences</taxon>
        <taxon>metagenomes</taxon>
        <taxon>ecological metagenomes</taxon>
    </lineage>
</organism>
<evidence type="ECO:0000313" key="1">
    <source>
        <dbReference type="EMBL" id="GAJ23233.1"/>
    </source>
</evidence>
<proteinExistence type="predicted"/>
<protein>
    <submittedName>
        <fullName evidence="1">Uncharacterized protein</fullName>
    </submittedName>
</protein>
<dbReference type="AlphaFoldDB" id="X1V0G0"/>
<reference evidence="1" key="1">
    <citation type="journal article" date="2014" name="Front. Microbiol.">
        <title>High frequency of phylogenetically diverse reductive dehalogenase-homologous genes in deep subseafloor sedimentary metagenomes.</title>
        <authorList>
            <person name="Kawai M."/>
            <person name="Futagami T."/>
            <person name="Toyoda A."/>
            <person name="Takaki Y."/>
            <person name="Nishi S."/>
            <person name="Hori S."/>
            <person name="Arai W."/>
            <person name="Tsubouchi T."/>
            <person name="Morono Y."/>
            <person name="Uchiyama I."/>
            <person name="Ito T."/>
            <person name="Fujiyama A."/>
            <person name="Inagaki F."/>
            <person name="Takami H."/>
        </authorList>
    </citation>
    <scope>NUCLEOTIDE SEQUENCE</scope>
    <source>
        <strain evidence="1">Expedition CK06-06</strain>
    </source>
</reference>
<accession>X1V0G0</accession>
<feature type="non-terminal residue" evidence="1">
    <location>
        <position position="1"/>
    </location>
</feature>